<keyword evidence="3 4" id="KW-0418">Kinase</keyword>
<organism evidence="5 6">
    <name type="scientific">Entamoeba invadens IP1</name>
    <dbReference type="NCBI Taxonomy" id="370355"/>
    <lineage>
        <taxon>Eukaryota</taxon>
        <taxon>Amoebozoa</taxon>
        <taxon>Evosea</taxon>
        <taxon>Archamoebae</taxon>
        <taxon>Mastigamoebida</taxon>
        <taxon>Entamoebidae</taxon>
        <taxon>Entamoeba</taxon>
    </lineage>
</organism>
<evidence type="ECO:0000256" key="1">
    <source>
        <dbReference type="ARBA" id="ARBA00007374"/>
    </source>
</evidence>
<name>L7FKN4_ENTIV</name>
<dbReference type="PANTHER" id="PTHR12400:SF21">
    <property type="entry name" value="KINASE"/>
    <property type="match status" value="1"/>
</dbReference>
<dbReference type="SUPFAM" id="SSF56104">
    <property type="entry name" value="SAICAR synthase-like"/>
    <property type="match status" value="1"/>
</dbReference>
<dbReference type="PANTHER" id="PTHR12400">
    <property type="entry name" value="INOSITOL POLYPHOSPHATE KINASE"/>
    <property type="match status" value="1"/>
</dbReference>
<evidence type="ECO:0000256" key="3">
    <source>
        <dbReference type="ARBA" id="ARBA00022777"/>
    </source>
</evidence>
<evidence type="ECO:0000313" key="6">
    <source>
        <dbReference type="Proteomes" id="UP000014680"/>
    </source>
</evidence>
<dbReference type="GO" id="GO:0005737">
    <property type="term" value="C:cytoplasm"/>
    <property type="evidence" value="ECO:0007669"/>
    <property type="project" value="TreeGrafter"/>
</dbReference>
<dbReference type="Proteomes" id="UP000014680">
    <property type="component" value="Unassembled WGS sequence"/>
</dbReference>
<dbReference type="GeneID" id="14884853"/>
<dbReference type="InterPro" id="IPR038286">
    <property type="entry name" value="IPK_sf"/>
</dbReference>
<evidence type="ECO:0000313" key="5">
    <source>
        <dbReference type="EMBL" id="ELP85877.1"/>
    </source>
</evidence>
<reference evidence="5 6" key="1">
    <citation type="submission" date="2012-10" db="EMBL/GenBank/DDBJ databases">
        <authorList>
            <person name="Zafar N."/>
            <person name="Inman J."/>
            <person name="Hall N."/>
            <person name="Lorenzi H."/>
            <person name="Caler E."/>
        </authorList>
    </citation>
    <scope>NUCLEOTIDE SEQUENCE [LARGE SCALE GENOMIC DNA]</scope>
    <source>
        <strain evidence="5 6">IP1</strain>
    </source>
</reference>
<dbReference type="Gene3D" id="3.30.470.160">
    <property type="entry name" value="Inositol polyphosphate kinase"/>
    <property type="match status" value="1"/>
</dbReference>
<dbReference type="GO" id="GO:0046854">
    <property type="term" value="P:phosphatidylinositol phosphate biosynthetic process"/>
    <property type="evidence" value="ECO:0007669"/>
    <property type="project" value="TreeGrafter"/>
</dbReference>
<dbReference type="AlphaFoldDB" id="L7FKN4"/>
<dbReference type="KEGG" id="eiv:EIN_163080"/>
<keyword evidence="6" id="KW-1185">Reference proteome</keyword>
<dbReference type="GO" id="GO:0005634">
    <property type="term" value="C:nucleus"/>
    <property type="evidence" value="ECO:0007669"/>
    <property type="project" value="TreeGrafter"/>
</dbReference>
<dbReference type="Pfam" id="PF03770">
    <property type="entry name" value="IPK"/>
    <property type="match status" value="1"/>
</dbReference>
<proteinExistence type="inferred from homology"/>
<comment type="similarity">
    <text evidence="1 4">Belongs to the inositol phosphokinase (IPK) family.</text>
</comment>
<sequence length="268" mass="31246">MDKDITIRPFHKGFLQAGGTIEKTPLVPNGKYLYKQLCSQREKAFYEEIVSLPEWHSTGVVPSYYGIEKHDFGKGVMEYLKINNMLFNCHSPFVLDLKVGTQTWKPNATEAKIIHKQHKSELLNAEHVGLRFCGMKRTIGDQVYSYDRELSEDEVIDRTKLKEMIRLFLFDGKKYEVEKIKIFDEKINRIIKAIDTKKFKFFGASVLLVYDADQKNINEKTDLRLIDFCYAWSLERESCQEEDGVKFGLENLKIILGEIREEVANKKN</sequence>
<dbReference type="EC" id="2.7.-.-" evidence="4"/>
<dbReference type="InterPro" id="IPR005522">
    <property type="entry name" value="IPK"/>
</dbReference>
<evidence type="ECO:0000256" key="2">
    <source>
        <dbReference type="ARBA" id="ARBA00022679"/>
    </source>
</evidence>
<dbReference type="OrthoDB" id="338650at2759"/>
<dbReference type="GO" id="GO:0032958">
    <property type="term" value="P:inositol phosphate biosynthetic process"/>
    <property type="evidence" value="ECO:0007669"/>
    <property type="project" value="InterPro"/>
</dbReference>
<dbReference type="EMBL" id="KB207028">
    <property type="protein sequence ID" value="ELP85877.1"/>
    <property type="molecule type" value="Genomic_DNA"/>
</dbReference>
<dbReference type="RefSeq" id="XP_004185223.1">
    <property type="nucleotide sequence ID" value="XM_004185175.1"/>
</dbReference>
<dbReference type="GO" id="GO:0000828">
    <property type="term" value="F:inositol hexakisphosphate kinase activity"/>
    <property type="evidence" value="ECO:0007669"/>
    <property type="project" value="TreeGrafter"/>
</dbReference>
<accession>L7FKN4</accession>
<dbReference type="VEuPathDB" id="AmoebaDB:EIN_163080"/>
<evidence type="ECO:0000256" key="4">
    <source>
        <dbReference type="RuleBase" id="RU363090"/>
    </source>
</evidence>
<keyword evidence="2 4" id="KW-0808">Transferase</keyword>
<gene>
    <name evidence="5" type="ORF">EIN_163080</name>
</gene>
<protein>
    <recommendedName>
        <fullName evidence="4">Kinase</fullName>
        <ecNumber evidence="4">2.7.-.-</ecNumber>
    </recommendedName>
</protein>